<feature type="region of interest" description="Disordered" evidence="1">
    <location>
        <begin position="490"/>
        <end position="544"/>
    </location>
</feature>
<dbReference type="SUPFAM" id="SSF54928">
    <property type="entry name" value="RNA-binding domain, RBD"/>
    <property type="match status" value="1"/>
</dbReference>
<accession>A0A3D8RXH6</accession>
<dbReference type="SUPFAM" id="SSF68906">
    <property type="entry name" value="SAP domain"/>
    <property type="match status" value="1"/>
</dbReference>
<dbReference type="InterPro" id="IPR003034">
    <property type="entry name" value="SAP_dom"/>
</dbReference>
<dbReference type="RefSeq" id="XP_026603425.1">
    <property type="nucleotide sequence ID" value="XM_026747593.1"/>
</dbReference>
<feature type="domain" description="SAP" evidence="2">
    <location>
        <begin position="3"/>
        <end position="38"/>
    </location>
</feature>
<dbReference type="EMBL" id="PVWQ01000006">
    <property type="protein sequence ID" value="RDW78725.1"/>
    <property type="molecule type" value="Genomic_DNA"/>
</dbReference>
<dbReference type="PANTHER" id="PTHR47031:SF3">
    <property type="entry name" value="SAP DOMAIN-CONTAINING PROTEIN"/>
    <property type="match status" value="1"/>
</dbReference>
<feature type="compositionally biased region" description="Basic and acidic residues" evidence="1">
    <location>
        <begin position="291"/>
        <end position="301"/>
    </location>
</feature>
<dbReference type="InterPro" id="IPR036361">
    <property type="entry name" value="SAP_dom_sf"/>
</dbReference>
<dbReference type="STRING" id="1810919.A0A3D8RXH6"/>
<dbReference type="GeneID" id="38115947"/>
<dbReference type="Proteomes" id="UP000256690">
    <property type="component" value="Unassembled WGS sequence"/>
</dbReference>
<evidence type="ECO:0000259" key="2">
    <source>
        <dbReference type="Pfam" id="PF02037"/>
    </source>
</evidence>
<dbReference type="AlphaFoldDB" id="A0A3D8RXH6"/>
<feature type="compositionally biased region" description="Acidic residues" evidence="1">
    <location>
        <begin position="38"/>
        <end position="68"/>
    </location>
</feature>
<feature type="region of interest" description="Disordered" evidence="1">
    <location>
        <begin position="331"/>
        <end position="353"/>
    </location>
</feature>
<dbReference type="InterPro" id="IPR034257">
    <property type="entry name" value="Acinus_RRM"/>
</dbReference>
<proteinExistence type="predicted"/>
<feature type="compositionally biased region" description="Basic and acidic residues" evidence="1">
    <location>
        <begin position="87"/>
        <end position="100"/>
    </location>
</feature>
<gene>
    <name evidence="3" type="ORF">DSM5745_05577</name>
</gene>
<comment type="caution">
    <text evidence="3">The sequence shown here is derived from an EMBL/GenBank/DDBJ whole genome shotgun (WGS) entry which is preliminary data.</text>
</comment>
<dbReference type="InterPro" id="IPR035979">
    <property type="entry name" value="RBD_domain_sf"/>
</dbReference>
<feature type="compositionally biased region" description="Polar residues" evidence="1">
    <location>
        <begin position="243"/>
        <end position="263"/>
    </location>
</feature>
<organism evidence="3 4">
    <name type="scientific">Aspergillus mulundensis</name>
    <dbReference type="NCBI Taxonomy" id="1810919"/>
    <lineage>
        <taxon>Eukaryota</taxon>
        <taxon>Fungi</taxon>
        <taxon>Dikarya</taxon>
        <taxon>Ascomycota</taxon>
        <taxon>Pezizomycotina</taxon>
        <taxon>Eurotiomycetes</taxon>
        <taxon>Eurotiomycetidae</taxon>
        <taxon>Eurotiales</taxon>
        <taxon>Aspergillaceae</taxon>
        <taxon>Aspergillus</taxon>
        <taxon>Aspergillus subgen. Nidulantes</taxon>
    </lineage>
</organism>
<protein>
    <recommendedName>
        <fullName evidence="2">SAP domain-containing protein</fullName>
    </recommendedName>
</protein>
<feature type="compositionally biased region" description="Low complexity" evidence="1">
    <location>
        <begin position="530"/>
        <end position="539"/>
    </location>
</feature>
<feature type="compositionally biased region" description="Basic and acidic residues" evidence="1">
    <location>
        <begin position="630"/>
        <end position="639"/>
    </location>
</feature>
<dbReference type="Gene3D" id="1.10.720.30">
    <property type="entry name" value="SAP domain"/>
    <property type="match status" value="1"/>
</dbReference>
<feature type="compositionally biased region" description="Polar residues" evidence="1">
    <location>
        <begin position="142"/>
        <end position="165"/>
    </location>
</feature>
<feature type="region of interest" description="Disordered" evidence="1">
    <location>
        <begin position="19"/>
        <end position="316"/>
    </location>
</feature>
<feature type="region of interest" description="Disordered" evidence="1">
    <location>
        <begin position="580"/>
        <end position="639"/>
    </location>
</feature>
<dbReference type="CDD" id="cd12432">
    <property type="entry name" value="RRM_ACINU"/>
    <property type="match status" value="1"/>
</dbReference>
<evidence type="ECO:0000256" key="1">
    <source>
        <dbReference type="SAM" id="MobiDB-lite"/>
    </source>
</evidence>
<dbReference type="GO" id="GO:0003676">
    <property type="term" value="F:nucleic acid binding"/>
    <property type="evidence" value="ECO:0007669"/>
    <property type="project" value="InterPro"/>
</dbReference>
<feature type="compositionally biased region" description="Low complexity" evidence="1">
    <location>
        <begin position="101"/>
        <end position="110"/>
    </location>
</feature>
<evidence type="ECO:0000313" key="4">
    <source>
        <dbReference type="Proteomes" id="UP000256690"/>
    </source>
</evidence>
<dbReference type="Pfam" id="PF02037">
    <property type="entry name" value="SAP"/>
    <property type="match status" value="1"/>
</dbReference>
<sequence>MTDYSTLKVTELKDELKKRGIPQTNLRRKHDFIKRLEDDDANGQEGGAEEEETQPAEPEAPTEAEEAGSYEAPQQDVSVNALNATEKATKDADDNARQRDAAAGAPTAAEEAGRDAPPQDTATTSPAGQAKSAGMNGKTDENTAQTYSAHLNGSTDQRQQLSQAGEPNVEAEEHRESDARNGAGDKQPKAETATQAAEEKEARTEVVDGSDAEAISTPIDQAPGSKAEAGPSVPLNGAKQPDDNGTQNALPGAQTSGANTALSTPLPAEEFIDDVRKRKRRSQSPVPPNEEVARKRAKVLDEQSSIGEGGGHDDQAGKAVFQKQDMRFKGLLSSTGREQTRQSPPPSDADMEDVTVEPARHAATAALYISGLMRPLQLAALRNHLLSVVSTSKEFRPDLIIDLHLDSIKTHCFVRFEDVPTAMRARNRLHGTVWPNEKSRKKLSVDFVPVPKLREWIKMEEEAELQSGRPLRWQVVYEERGDGVEATLEHVGSEKSQTQAFPDSAQKEFTRSPPRGPRAETQVMDRPTNGASQASGSSQPAQNFKPLDELFKSTASKPMLFYLPVPRAVADQRLDRFDDLLRKGPTPRPGGDETRKYSFEDDDQFVDRGPEFPSRGQGGIRRRGRGGGMFDRRDTGRGH</sequence>
<dbReference type="PANTHER" id="PTHR47031">
    <property type="entry name" value="SAP DNA-BINDING DOMAIN-CONTAINING PROTEIN"/>
    <property type="match status" value="1"/>
</dbReference>
<feature type="compositionally biased region" description="Basic and acidic residues" evidence="1">
    <location>
        <begin position="197"/>
        <end position="206"/>
    </location>
</feature>
<reference evidence="3 4" key="1">
    <citation type="journal article" date="2018" name="IMA Fungus">
        <title>IMA Genome-F 9: Draft genome sequence of Annulohypoxylon stygium, Aspergillus mulundensis, Berkeleyomyces basicola (syn. Thielaviopsis basicola), Ceratocystis smalleyi, two Cercospora beticola strains, Coleophoma cylindrospora, Fusarium fracticaudum, Phialophora cf. hyalina, and Morchella septimelata.</title>
        <authorList>
            <person name="Wingfield B.D."/>
            <person name="Bills G.F."/>
            <person name="Dong Y."/>
            <person name="Huang W."/>
            <person name="Nel W.J."/>
            <person name="Swalarsk-Parry B.S."/>
            <person name="Vaghefi N."/>
            <person name="Wilken P.M."/>
            <person name="An Z."/>
            <person name="de Beer Z.W."/>
            <person name="De Vos L."/>
            <person name="Chen L."/>
            <person name="Duong T.A."/>
            <person name="Gao Y."/>
            <person name="Hammerbacher A."/>
            <person name="Kikkert J.R."/>
            <person name="Li Y."/>
            <person name="Li H."/>
            <person name="Li K."/>
            <person name="Li Q."/>
            <person name="Liu X."/>
            <person name="Ma X."/>
            <person name="Naidoo K."/>
            <person name="Pethybridge S.J."/>
            <person name="Sun J."/>
            <person name="Steenkamp E.T."/>
            <person name="van der Nest M.A."/>
            <person name="van Wyk S."/>
            <person name="Wingfield M.J."/>
            <person name="Xiong C."/>
            <person name="Yue Q."/>
            <person name="Zhang X."/>
        </authorList>
    </citation>
    <scope>NUCLEOTIDE SEQUENCE [LARGE SCALE GENOMIC DNA]</scope>
    <source>
        <strain evidence="3 4">DSM 5745</strain>
    </source>
</reference>
<dbReference type="OrthoDB" id="5348404at2759"/>
<keyword evidence="4" id="KW-1185">Reference proteome</keyword>
<feature type="compositionally biased region" description="Basic and acidic residues" evidence="1">
    <location>
        <begin position="590"/>
        <end position="610"/>
    </location>
</feature>
<name>A0A3D8RXH6_9EURO</name>
<evidence type="ECO:0000313" key="3">
    <source>
        <dbReference type="EMBL" id="RDW78725.1"/>
    </source>
</evidence>